<evidence type="ECO:0000256" key="14">
    <source>
        <dbReference type="HAMAP-Rule" id="MF_02081"/>
    </source>
</evidence>
<dbReference type="InterPro" id="IPR050515">
    <property type="entry name" value="Beta-lactam/transpept"/>
</dbReference>
<evidence type="ECO:0000256" key="12">
    <source>
        <dbReference type="ARBA" id="ARBA00023136"/>
    </source>
</evidence>
<dbReference type="Gene3D" id="3.30.1390.30">
    <property type="entry name" value="Penicillin-binding protein 2a, domain 3"/>
    <property type="match status" value="1"/>
</dbReference>
<dbReference type="Pfam" id="PF00905">
    <property type="entry name" value="Transpeptidase"/>
    <property type="match status" value="1"/>
</dbReference>
<keyword evidence="4 14" id="KW-0997">Cell inner membrane</keyword>
<reference evidence="17 18" key="1">
    <citation type="submission" date="2013-09" db="EMBL/GenBank/DDBJ databases">
        <title>Genome sequencing of Arenimonas oryziterrae.</title>
        <authorList>
            <person name="Chen F."/>
            <person name="Wang G."/>
        </authorList>
    </citation>
    <scope>NUCLEOTIDE SEQUENCE [LARGE SCALE GENOMIC DNA]</scope>
    <source>
        <strain evidence="17 18">YC6267</strain>
    </source>
</reference>
<dbReference type="HAMAP" id="MF_02081">
    <property type="entry name" value="MrdA_transpept"/>
    <property type="match status" value="1"/>
</dbReference>
<dbReference type="GO" id="GO:0008360">
    <property type="term" value="P:regulation of cell shape"/>
    <property type="evidence" value="ECO:0007669"/>
    <property type="project" value="UniProtKB-KW"/>
</dbReference>
<evidence type="ECO:0000256" key="10">
    <source>
        <dbReference type="ARBA" id="ARBA00022984"/>
    </source>
</evidence>
<dbReference type="Pfam" id="PF03717">
    <property type="entry name" value="PBP_dimer"/>
    <property type="match status" value="1"/>
</dbReference>
<dbReference type="GO" id="GO:0071555">
    <property type="term" value="P:cell wall organization"/>
    <property type="evidence" value="ECO:0007669"/>
    <property type="project" value="UniProtKB-KW"/>
</dbReference>
<dbReference type="GO" id="GO:0006508">
    <property type="term" value="P:proteolysis"/>
    <property type="evidence" value="ECO:0007669"/>
    <property type="project" value="UniProtKB-KW"/>
</dbReference>
<dbReference type="eggNOG" id="COG0768">
    <property type="taxonomic scope" value="Bacteria"/>
</dbReference>
<keyword evidence="11 14" id="KW-1133">Transmembrane helix</keyword>
<dbReference type="InterPro" id="IPR012338">
    <property type="entry name" value="Beta-lactam/transpept-like"/>
</dbReference>
<dbReference type="Proteomes" id="UP000029385">
    <property type="component" value="Unassembled WGS sequence"/>
</dbReference>
<dbReference type="GO" id="GO:0009002">
    <property type="term" value="F:serine-type D-Ala-D-Ala carboxypeptidase activity"/>
    <property type="evidence" value="ECO:0007669"/>
    <property type="project" value="UniProtKB-UniRule"/>
</dbReference>
<comment type="subcellular location">
    <subcellularLocation>
        <location evidence="14">Cell inner membrane</location>
        <topology evidence="14">Single-pass membrane protein</topology>
    </subcellularLocation>
    <subcellularLocation>
        <location evidence="2">Cell membrane</location>
    </subcellularLocation>
    <subcellularLocation>
        <location evidence="1">Membrane</location>
        <topology evidence="1">Single-pass membrane protein</topology>
    </subcellularLocation>
</comment>
<keyword evidence="13 14" id="KW-0961">Cell wall biogenesis/degradation</keyword>
<dbReference type="InterPro" id="IPR005311">
    <property type="entry name" value="PBP_dimer"/>
</dbReference>
<comment type="pathway">
    <text evidence="14">Cell wall biogenesis; peptidoglycan biosynthesis.</text>
</comment>
<evidence type="ECO:0000256" key="11">
    <source>
        <dbReference type="ARBA" id="ARBA00022989"/>
    </source>
</evidence>
<evidence type="ECO:0000256" key="13">
    <source>
        <dbReference type="ARBA" id="ARBA00023316"/>
    </source>
</evidence>
<comment type="function">
    <text evidence="14">Catalyzes cross-linking of the peptidoglycan cell wall.</text>
</comment>
<comment type="caution">
    <text evidence="14">Lacks conserved residue(s) required for the propagation of feature annotation.</text>
</comment>
<evidence type="ECO:0000259" key="15">
    <source>
        <dbReference type="Pfam" id="PF00905"/>
    </source>
</evidence>
<evidence type="ECO:0000256" key="8">
    <source>
        <dbReference type="ARBA" id="ARBA00022801"/>
    </source>
</evidence>
<feature type="active site" description="Acyl-ester intermediate" evidence="14">
    <location>
        <position position="325"/>
    </location>
</feature>
<feature type="domain" description="Penicillin-binding protein transpeptidase" evidence="15">
    <location>
        <begin position="266"/>
        <end position="605"/>
    </location>
</feature>
<dbReference type="InterPro" id="IPR017790">
    <property type="entry name" value="Penicillin-binding_protein_2"/>
</dbReference>
<feature type="domain" description="Penicillin-binding protein dimerisation" evidence="16">
    <location>
        <begin position="64"/>
        <end position="232"/>
    </location>
</feature>
<dbReference type="GO" id="GO:0009252">
    <property type="term" value="P:peptidoglycan biosynthetic process"/>
    <property type="evidence" value="ECO:0007669"/>
    <property type="project" value="UniProtKB-UniRule"/>
</dbReference>
<feature type="transmembrane region" description="Helical" evidence="14">
    <location>
        <begin position="20"/>
        <end position="39"/>
    </location>
</feature>
<dbReference type="EMBL" id="AVCI01000005">
    <property type="protein sequence ID" value="KFN43724.1"/>
    <property type="molecule type" value="Genomic_DNA"/>
</dbReference>
<keyword evidence="18" id="KW-1185">Reference proteome</keyword>
<sequence length="622" mass="68637">MRRQQMKNPHVEADQFQRRAAIGFIGIAIAMIGLCFGYFRLQVLQHEEYKTRSEANRIKPRPVVPARGLIFDRNGKLLADNVPAYRLEIVPENTVDLKETLAQLRQLVAISDDEMEAFDSTRRATRGFRPVALKLRLSEEERARLAVNRHRFPGVDVVPYLTRRYPYGNLFAHVIGYVGRLDARDLEALGDSKYSALTHVGKSGLEKKYEERLRGEIGYENVEQNVEGRVLRMVDRVPAKPGVDLQLSIDADLQRVAVEAFGELDGAAIAVDPRTGEVLAMVSLPMFDPNLFVNGISHADYRVLTEDLSVPLFDRNLHGGTLPGSTIKPFVGLAGLESGLRTPEDKILSTGEWHLPGVARGFRDAHAGGHGWVDLRESIAQSVNTYYYKLAVDMGIRRFDEYMDRYGFGRPTGIDLVGESSGVLPSPEWKRRRFKQEWFLGETVNAGIGQGYWVTTPLQLAQGTATLADGGLRRQLHLARATRQGFQGAWEMLPQPPGVRISNNAGNLQAVKEGMIGAVNGPHGTARVISNAPYLIAGKTGTAQRVSRKGNISLNPHSLPLNQRHQALFIAYAPAENPTIAVAVVVEHGGFGASTAAPIARKIMDAWLIRTPSSAALPERTP</sequence>
<keyword evidence="10 14" id="KW-0573">Peptidoglycan synthesis</keyword>
<dbReference type="STRING" id="1121015.GCA_000420545_00943"/>
<dbReference type="GO" id="GO:0005886">
    <property type="term" value="C:plasma membrane"/>
    <property type="evidence" value="ECO:0007669"/>
    <property type="project" value="UniProtKB-SubCell"/>
</dbReference>
<name>A0A091AYH9_9GAMM</name>
<keyword evidence="6 14" id="KW-0645">Protease</keyword>
<keyword evidence="9 14" id="KW-0133">Cell shape</keyword>
<evidence type="ECO:0000259" key="16">
    <source>
        <dbReference type="Pfam" id="PF03717"/>
    </source>
</evidence>
<dbReference type="Gene3D" id="3.90.1310.10">
    <property type="entry name" value="Penicillin-binding protein 2a (Domain 2)"/>
    <property type="match status" value="1"/>
</dbReference>
<proteinExistence type="inferred from homology"/>
<keyword evidence="8 14" id="KW-0378">Hydrolase</keyword>
<comment type="caution">
    <text evidence="17">The sequence shown here is derived from an EMBL/GenBank/DDBJ whole genome shotgun (WGS) entry which is preliminary data.</text>
</comment>
<protein>
    <recommendedName>
        <fullName evidence="14">Peptidoglycan D,D-transpeptidase MrdA</fullName>
        <ecNumber evidence="14">3.4.16.4</ecNumber>
    </recommendedName>
    <alternativeName>
        <fullName evidence="14">Penicillin-binding protein 2</fullName>
        <shortName evidence="14">PBP-2</shortName>
    </alternativeName>
</protein>
<dbReference type="PANTHER" id="PTHR30627">
    <property type="entry name" value="PEPTIDOGLYCAN D,D-TRANSPEPTIDASE"/>
    <property type="match status" value="1"/>
</dbReference>
<keyword evidence="7 14" id="KW-0812">Transmembrane</keyword>
<keyword evidence="3 14" id="KW-1003">Cell membrane</keyword>
<dbReference type="InterPro" id="IPR036138">
    <property type="entry name" value="PBP_dimer_sf"/>
</dbReference>
<keyword evidence="12 14" id="KW-0472">Membrane</keyword>
<dbReference type="AlphaFoldDB" id="A0A091AYH9"/>
<gene>
    <name evidence="14" type="primary">mrdA</name>
    <name evidence="17" type="ORF">N789_10645</name>
</gene>
<evidence type="ECO:0000256" key="7">
    <source>
        <dbReference type="ARBA" id="ARBA00022692"/>
    </source>
</evidence>
<dbReference type="PATRIC" id="fig|1121015.4.peg.1619"/>
<accession>A0A091AYH9</accession>
<evidence type="ECO:0000313" key="17">
    <source>
        <dbReference type="EMBL" id="KFN43724.1"/>
    </source>
</evidence>
<dbReference type="Gene3D" id="3.40.710.10">
    <property type="entry name" value="DD-peptidase/beta-lactamase superfamily"/>
    <property type="match status" value="1"/>
</dbReference>
<keyword evidence="5 14" id="KW-0121">Carboxypeptidase</keyword>
<evidence type="ECO:0000256" key="9">
    <source>
        <dbReference type="ARBA" id="ARBA00022960"/>
    </source>
</evidence>
<evidence type="ECO:0000256" key="3">
    <source>
        <dbReference type="ARBA" id="ARBA00022475"/>
    </source>
</evidence>
<evidence type="ECO:0000256" key="5">
    <source>
        <dbReference type="ARBA" id="ARBA00022645"/>
    </source>
</evidence>
<comment type="similarity">
    <text evidence="14">Belongs to the transpeptidase family. MrdA subfamily.</text>
</comment>
<evidence type="ECO:0000313" key="18">
    <source>
        <dbReference type="Proteomes" id="UP000029385"/>
    </source>
</evidence>
<dbReference type="SUPFAM" id="SSF56601">
    <property type="entry name" value="beta-lactamase/transpeptidase-like"/>
    <property type="match status" value="1"/>
</dbReference>
<evidence type="ECO:0000256" key="4">
    <source>
        <dbReference type="ARBA" id="ARBA00022519"/>
    </source>
</evidence>
<dbReference type="PANTHER" id="PTHR30627:SF2">
    <property type="entry name" value="PEPTIDOGLYCAN D,D-TRANSPEPTIDASE MRDA"/>
    <property type="match status" value="1"/>
</dbReference>
<dbReference type="EC" id="3.4.16.4" evidence="14"/>
<dbReference type="SUPFAM" id="SSF56519">
    <property type="entry name" value="Penicillin binding protein dimerisation domain"/>
    <property type="match status" value="1"/>
</dbReference>
<dbReference type="UniPathway" id="UPA00219"/>
<dbReference type="GO" id="GO:0071972">
    <property type="term" value="F:peptidoglycan L,D-transpeptidase activity"/>
    <property type="evidence" value="ECO:0007669"/>
    <property type="project" value="TreeGrafter"/>
</dbReference>
<evidence type="ECO:0000256" key="2">
    <source>
        <dbReference type="ARBA" id="ARBA00004236"/>
    </source>
</evidence>
<dbReference type="GO" id="GO:0008658">
    <property type="term" value="F:penicillin binding"/>
    <property type="evidence" value="ECO:0007669"/>
    <property type="project" value="UniProtKB-UniRule"/>
</dbReference>
<evidence type="ECO:0000256" key="6">
    <source>
        <dbReference type="ARBA" id="ARBA00022670"/>
    </source>
</evidence>
<dbReference type="NCBIfam" id="TIGR03423">
    <property type="entry name" value="pbp2_mrdA"/>
    <property type="match status" value="1"/>
</dbReference>
<dbReference type="InterPro" id="IPR001460">
    <property type="entry name" value="PCN-bd_Tpept"/>
</dbReference>
<organism evidence="17 18">
    <name type="scientific">Arenimonas oryziterrae DSM 21050 = YC6267</name>
    <dbReference type="NCBI Taxonomy" id="1121015"/>
    <lineage>
        <taxon>Bacteria</taxon>
        <taxon>Pseudomonadati</taxon>
        <taxon>Pseudomonadota</taxon>
        <taxon>Gammaproteobacteria</taxon>
        <taxon>Lysobacterales</taxon>
        <taxon>Lysobacteraceae</taxon>
        <taxon>Arenimonas</taxon>
    </lineage>
</organism>
<comment type="catalytic activity">
    <reaction evidence="14">
        <text>Preferential cleavage: (Ac)2-L-Lys-D-Ala-|-D-Ala. Also transpeptidation of peptidyl-alanyl moieties that are N-acyl substituents of D-alanine.</text>
        <dbReference type="EC" id="3.4.16.4"/>
    </reaction>
</comment>
<evidence type="ECO:0000256" key="1">
    <source>
        <dbReference type="ARBA" id="ARBA00004167"/>
    </source>
</evidence>